<dbReference type="NCBIfam" id="TIGR02270">
    <property type="entry name" value="TIGR02270 family protein"/>
    <property type="match status" value="1"/>
</dbReference>
<dbReference type="SUPFAM" id="SSF48371">
    <property type="entry name" value="ARM repeat"/>
    <property type="match status" value="1"/>
</dbReference>
<accession>A0A4E0QMN8</accession>
<evidence type="ECO:0000256" key="1">
    <source>
        <dbReference type="SAM" id="MobiDB-lite"/>
    </source>
</evidence>
<dbReference type="EMBL" id="JSZA02000095">
    <property type="protein sequence ID" value="TGO02659.1"/>
    <property type="molecule type" value="Genomic_DNA"/>
</dbReference>
<dbReference type="AlphaFoldDB" id="A0A4E0QMN8"/>
<reference evidence="2 3" key="1">
    <citation type="journal article" date="2016" name="Front. Microbiol.">
        <title>Single-Cell (Meta-)Genomics of a Dimorphic Candidatus Thiomargarita nelsonii Reveals Genomic Plasticity.</title>
        <authorList>
            <person name="Flood B.E."/>
            <person name="Fliss P."/>
            <person name="Jones D.S."/>
            <person name="Dick G.J."/>
            <person name="Jain S."/>
            <person name="Kaster A.K."/>
            <person name="Winkel M."/>
            <person name="Mussmann M."/>
            <person name="Bailey J."/>
        </authorList>
    </citation>
    <scope>NUCLEOTIDE SEQUENCE [LARGE SCALE GENOMIC DNA]</scope>
    <source>
        <strain evidence="2">Hydrate Ridge</strain>
    </source>
</reference>
<gene>
    <name evidence="2" type="ORF">PN36_21290</name>
</gene>
<keyword evidence="3" id="KW-1185">Reference proteome</keyword>
<evidence type="ECO:0000313" key="2">
    <source>
        <dbReference type="EMBL" id="TGO02659.1"/>
    </source>
</evidence>
<protein>
    <recommendedName>
        <fullName evidence="4">TIGR02270 family protein</fullName>
    </recommendedName>
</protein>
<evidence type="ECO:0008006" key="4">
    <source>
        <dbReference type="Google" id="ProtNLM"/>
    </source>
</evidence>
<comment type="caution">
    <text evidence="2">The sequence shown here is derived from an EMBL/GenBank/DDBJ whole genome shotgun (WGS) entry which is preliminary data.</text>
</comment>
<dbReference type="InterPro" id="IPR011959">
    <property type="entry name" value="CHP02270"/>
</dbReference>
<dbReference type="Gene3D" id="1.25.10.10">
    <property type="entry name" value="Leucine-rich Repeat Variant"/>
    <property type="match status" value="1"/>
</dbReference>
<sequence>MSPNIINQHAEEAAFLWLLRDAAVHQPHYDLEDLAELDERIEAHLDGLRLAGDAGWEIAQQALFWQEPGEIFTAAVLAFESHQTERIEAVLELGMTQPELVRGIISALGWMPFDKIAHPVNQFLKASDAEQRYLGIAAYAIHRLNPGQHLDHAIADENINLRTRALRAAGELGRQDLLPKIRQQYQADDKATRFWAAWSATLLGERQEALEILKAFSQSPSPFQYRALSILLRSMDATDWLRTINPEWLRLLIISVGIVGEPTQIPWLIQQMEKPEMARIAGESFTFITGAALDDEDLEGDKPEGFKAGPTENPEDEDIDLDPDENLLWPNPAQAWWNKHQTQYHHNTRYLVGKPITTEHCQQVLATGLQRQRIAAALELALMQPDAPLFETRAPGWRQLRWLKEQQA</sequence>
<dbReference type="InterPro" id="IPR016024">
    <property type="entry name" value="ARM-type_fold"/>
</dbReference>
<organism evidence="2 3">
    <name type="scientific">Candidatus Thiomargarita nelsonii</name>
    <dbReference type="NCBI Taxonomy" id="1003181"/>
    <lineage>
        <taxon>Bacteria</taxon>
        <taxon>Pseudomonadati</taxon>
        <taxon>Pseudomonadota</taxon>
        <taxon>Gammaproteobacteria</taxon>
        <taxon>Thiotrichales</taxon>
        <taxon>Thiotrichaceae</taxon>
        <taxon>Thiomargarita</taxon>
    </lineage>
</organism>
<proteinExistence type="predicted"/>
<feature type="region of interest" description="Disordered" evidence="1">
    <location>
        <begin position="296"/>
        <end position="316"/>
    </location>
</feature>
<evidence type="ECO:0000313" key="3">
    <source>
        <dbReference type="Proteomes" id="UP000030428"/>
    </source>
</evidence>
<name>A0A4E0QMN8_9GAMM</name>
<dbReference type="Proteomes" id="UP000030428">
    <property type="component" value="Unassembled WGS sequence"/>
</dbReference>
<dbReference type="InterPro" id="IPR011989">
    <property type="entry name" value="ARM-like"/>
</dbReference>
<dbReference type="Pfam" id="PF13646">
    <property type="entry name" value="HEAT_2"/>
    <property type="match status" value="1"/>
</dbReference>